<evidence type="ECO:0000313" key="5">
    <source>
        <dbReference type="EMBL" id="EAT47104.1"/>
    </source>
</evidence>
<protein>
    <submittedName>
        <fullName evidence="5">AAEL001784-PA</fullName>
    </submittedName>
</protein>
<feature type="domain" description="CMP/dCMP-type deaminase" evidence="4">
    <location>
        <begin position="253"/>
        <end position="384"/>
    </location>
</feature>
<proteinExistence type="inferred from homology"/>
<dbReference type="PhylomeDB" id="Q17K81"/>
<sequence>MIAVNKKKTEKMAESLVPPEPKKPKLSDEYCLATIKSILPDDFTQPVQLVDVYVGQIDDTRNISKLIPELNRCLKVPGLQHLKRVGRDGTIILAEASELEQLLKREGYLDSKDNSLSSGDIQIGIAKYFQHNNVNDSLVKSCYTTVAVKKVARFQPKLKWQYDDANKHWPCKFHPNKYSENLYANTVFSDNEKTFHTQIMSACLFLARQFANNPVGICVNPKLKRIVAVGMGKSNEHPMMHCPMVLIDNVAVSQNGGIWHSSHEHSTADSEPDFILGGIDPEYMPLLKDNFNNLKFGAQPIKPIESISLDDISPHEDNLAKYGPYLCTGYDVYLTHEPCIMCAMALTHSRVRRVFYHFNTAKGGLGSITKVHCAKGLNHHYEVFQIV</sequence>
<dbReference type="Pfam" id="PF00383">
    <property type="entry name" value="dCMP_cyt_deam_1"/>
    <property type="match status" value="1"/>
</dbReference>
<dbReference type="HOGENOM" id="CLU_013817_2_1_1"/>
<dbReference type="PANTHER" id="PTHR11079">
    <property type="entry name" value="CYTOSINE DEAMINASE FAMILY MEMBER"/>
    <property type="match status" value="1"/>
</dbReference>
<dbReference type="GO" id="GO:0005634">
    <property type="term" value="C:nucleus"/>
    <property type="evidence" value="ECO:0007669"/>
    <property type="project" value="TreeGrafter"/>
</dbReference>
<dbReference type="SUPFAM" id="SSF53927">
    <property type="entry name" value="Cytidine deaminase-like"/>
    <property type="match status" value="1"/>
</dbReference>
<dbReference type="AlphaFoldDB" id="Q17K81"/>
<reference evidence="5" key="1">
    <citation type="submission" date="2005-10" db="EMBL/GenBank/DDBJ databases">
        <authorList>
            <person name="Loftus B.J."/>
            <person name="Nene V.M."/>
            <person name="Hannick L.I."/>
            <person name="Bidwell S."/>
            <person name="Haas B."/>
            <person name="Amedeo P."/>
            <person name="Orvis J."/>
            <person name="Wortman J.R."/>
            <person name="White O.R."/>
            <person name="Salzberg S."/>
            <person name="Shumway M."/>
            <person name="Koo H."/>
            <person name="Zhao Y."/>
            <person name="Holmes M."/>
            <person name="Miller J."/>
            <person name="Schatz M."/>
            <person name="Pop M."/>
            <person name="Pai G."/>
            <person name="Utterback T."/>
            <person name="Rogers Y.-H."/>
            <person name="Kravitz S."/>
            <person name="Fraser C.M."/>
        </authorList>
    </citation>
    <scope>NUCLEOTIDE SEQUENCE</scope>
    <source>
        <strain evidence="5">Liverpool</strain>
    </source>
</reference>
<evidence type="ECO:0000256" key="2">
    <source>
        <dbReference type="ARBA" id="ARBA00038160"/>
    </source>
</evidence>
<gene>
    <name evidence="5" type="ORF">AaeL_AAEL001784</name>
</gene>
<feature type="region of interest" description="Disordered" evidence="3">
    <location>
        <begin position="1"/>
        <end position="23"/>
    </location>
</feature>
<dbReference type="GO" id="GO:0008033">
    <property type="term" value="P:tRNA processing"/>
    <property type="evidence" value="ECO:0007669"/>
    <property type="project" value="UniProtKB-KW"/>
</dbReference>
<keyword evidence="1" id="KW-0819">tRNA processing</keyword>
<dbReference type="EMBL" id="CH477227">
    <property type="protein sequence ID" value="EAT47104.1"/>
    <property type="molecule type" value="Genomic_DNA"/>
</dbReference>
<dbReference type="GO" id="GO:0005737">
    <property type="term" value="C:cytoplasm"/>
    <property type="evidence" value="ECO:0007669"/>
    <property type="project" value="TreeGrafter"/>
</dbReference>
<organism evidence="5 6">
    <name type="scientific">Aedes aegypti</name>
    <name type="common">Yellowfever mosquito</name>
    <name type="synonym">Culex aegypti</name>
    <dbReference type="NCBI Taxonomy" id="7159"/>
    <lineage>
        <taxon>Eukaryota</taxon>
        <taxon>Metazoa</taxon>
        <taxon>Ecdysozoa</taxon>
        <taxon>Arthropoda</taxon>
        <taxon>Hexapoda</taxon>
        <taxon>Insecta</taxon>
        <taxon>Pterygota</taxon>
        <taxon>Neoptera</taxon>
        <taxon>Endopterygota</taxon>
        <taxon>Diptera</taxon>
        <taxon>Nematocera</taxon>
        <taxon>Culicoidea</taxon>
        <taxon>Culicidae</taxon>
        <taxon>Culicinae</taxon>
        <taxon>Aedini</taxon>
        <taxon>Aedes</taxon>
        <taxon>Stegomyia</taxon>
    </lineage>
</organism>
<dbReference type="OMA" id="CPLCAMA"/>
<evidence type="ECO:0000259" key="4">
    <source>
        <dbReference type="PROSITE" id="PS51747"/>
    </source>
</evidence>
<reference evidence="5" key="3">
    <citation type="submission" date="2012-09" db="EMBL/GenBank/DDBJ databases">
        <authorList>
            <consortium name="VectorBase"/>
        </authorList>
    </citation>
    <scope>NUCLEOTIDE SEQUENCE</scope>
    <source>
        <strain evidence="5">Liverpool</strain>
    </source>
</reference>
<dbReference type="STRING" id="7159.Q17K81"/>
<evidence type="ECO:0000256" key="1">
    <source>
        <dbReference type="ARBA" id="ARBA00022694"/>
    </source>
</evidence>
<name>Q17K81_AEDAE</name>
<dbReference type="InterPro" id="IPR002125">
    <property type="entry name" value="CMP_dCMP_dom"/>
</dbReference>
<evidence type="ECO:0000256" key="3">
    <source>
        <dbReference type="SAM" id="MobiDB-lite"/>
    </source>
</evidence>
<dbReference type="PaxDb" id="7159-AAEL001784-PA"/>
<dbReference type="Proteomes" id="UP000682892">
    <property type="component" value="Unassembled WGS sequence"/>
</dbReference>
<accession>Q17K81</accession>
<dbReference type="Gene3D" id="3.40.140.10">
    <property type="entry name" value="Cytidine Deaminase, domain 2"/>
    <property type="match status" value="1"/>
</dbReference>
<dbReference type="PANTHER" id="PTHR11079:SF156">
    <property type="entry name" value="INACTIVE TRNA-SPECIFIC ADENOSINE DEAMINASE-LIKE PROTEIN 3-RELATED"/>
    <property type="match status" value="1"/>
</dbReference>
<comment type="similarity">
    <text evidence="2">Belongs to the cytidine and deoxycytidylate deaminase family. ADAT3 subfamily.</text>
</comment>
<dbReference type="GO" id="GO:0052717">
    <property type="term" value="F:tRNA-specific adenosine-34 deaminase activity"/>
    <property type="evidence" value="ECO:0007669"/>
    <property type="project" value="TreeGrafter"/>
</dbReference>
<dbReference type="eggNOG" id="KOG2771">
    <property type="taxonomic scope" value="Eukaryota"/>
</dbReference>
<dbReference type="InterPro" id="IPR016193">
    <property type="entry name" value="Cytidine_deaminase-like"/>
</dbReference>
<dbReference type="CDD" id="cd01285">
    <property type="entry name" value="nucleoside_deaminase"/>
    <property type="match status" value="1"/>
</dbReference>
<dbReference type="PROSITE" id="PS51747">
    <property type="entry name" value="CYT_DCMP_DEAMINASES_2"/>
    <property type="match status" value="1"/>
</dbReference>
<evidence type="ECO:0000313" key="6">
    <source>
        <dbReference type="Proteomes" id="UP000682892"/>
    </source>
</evidence>
<reference evidence="5" key="2">
    <citation type="journal article" date="2007" name="Science">
        <title>Genome sequence of Aedes aegypti, a major arbovirus vector.</title>
        <authorList>
            <person name="Nene V."/>
            <person name="Wortman J.R."/>
            <person name="Lawson D."/>
            <person name="Haas B."/>
            <person name="Kodira C."/>
            <person name="Tu Z.J."/>
            <person name="Loftus B."/>
            <person name="Xi Z."/>
            <person name="Megy K."/>
            <person name="Grabherr M."/>
            <person name="Ren Q."/>
            <person name="Zdobnov E.M."/>
            <person name="Lobo N.F."/>
            <person name="Campbell K.S."/>
            <person name="Brown S.E."/>
            <person name="Bonaldo M.F."/>
            <person name="Zhu J."/>
            <person name="Sinkins S.P."/>
            <person name="Hogenkamp D.G."/>
            <person name="Amedeo P."/>
            <person name="Arensburger P."/>
            <person name="Atkinson P.W."/>
            <person name="Bidwell S."/>
            <person name="Biedler J."/>
            <person name="Birney E."/>
            <person name="Bruggner R.V."/>
            <person name="Costas J."/>
            <person name="Coy M.R."/>
            <person name="Crabtree J."/>
            <person name="Crawford M."/>
            <person name="Debruyn B."/>
            <person name="Decaprio D."/>
            <person name="Eiglmeier K."/>
            <person name="Eisenstadt E."/>
            <person name="El-Dorry H."/>
            <person name="Gelbart W.M."/>
            <person name="Gomes S.L."/>
            <person name="Hammond M."/>
            <person name="Hannick L.I."/>
            <person name="Hogan J.R."/>
            <person name="Holmes M.H."/>
            <person name="Jaffe D."/>
            <person name="Johnston J.S."/>
            <person name="Kennedy R.C."/>
            <person name="Koo H."/>
            <person name="Kravitz S."/>
            <person name="Kriventseva E.V."/>
            <person name="Kulp D."/>
            <person name="Labutti K."/>
            <person name="Lee E."/>
            <person name="Li S."/>
            <person name="Lovin D.D."/>
            <person name="Mao C."/>
            <person name="Mauceli E."/>
            <person name="Menck C.F."/>
            <person name="Miller J.R."/>
            <person name="Montgomery P."/>
            <person name="Mori A."/>
            <person name="Nascimento A.L."/>
            <person name="Naveira H.F."/>
            <person name="Nusbaum C."/>
            <person name="O'leary S."/>
            <person name="Orvis J."/>
            <person name="Pertea M."/>
            <person name="Quesneville H."/>
            <person name="Reidenbach K.R."/>
            <person name="Rogers Y.H."/>
            <person name="Roth C.W."/>
            <person name="Schneider J.R."/>
            <person name="Schatz M."/>
            <person name="Shumway M."/>
            <person name="Stanke M."/>
            <person name="Stinson E.O."/>
            <person name="Tubio J.M."/>
            <person name="Vanzee J.P."/>
            <person name="Verjovski-Almeida S."/>
            <person name="Werner D."/>
            <person name="White O."/>
            <person name="Wyder S."/>
            <person name="Zeng Q."/>
            <person name="Zhao Q."/>
            <person name="Zhao Y."/>
            <person name="Hill C.A."/>
            <person name="Raikhel A.S."/>
            <person name="Soares M.B."/>
            <person name="Knudson D.L."/>
            <person name="Lee N.H."/>
            <person name="Galagan J."/>
            <person name="Salzberg S.L."/>
            <person name="Paulsen I.T."/>
            <person name="Dimopoulos G."/>
            <person name="Collins F.H."/>
            <person name="Birren B."/>
            <person name="Fraser-Liggett C.M."/>
            <person name="Severson D.W."/>
        </authorList>
    </citation>
    <scope>NUCLEOTIDE SEQUENCE [LARGE SCALE GENOMIC DNA]</scope>
    <source>
        <strain evidence="5">Liverpool</strain>
    </source>
</reference>